<keyword evidence="1" id="KW-0472">Membrane</keyword>
<organism evidence="2 3">
    <name type="scientific">Acidisphaera rubrifaciens HS-AP3</name>
    <dbReference type="NCBI Taxonomy" id="1231350"/>
    <lineage>
        <taxon>Bacteria</taxon>
        <taxon>Pseudomonadati</taxon>
        <taxon>Pseudomonadota</taxon>
        <taxon>Alphaproteobacteria</taxon>
        <taxon>Acetobacterales</taxon>
        <taxon>Acetobacteraceae</taxon>
        <taxon>Acidisphaera</taxon>
    </lineage>
</organism>
<proteinExistence type="predicted"/>
<name>A0A0D6P706_9PROT</name>
<dbReference type="OrthoDB" id="7992954at2"/>
<evidence type="ECO:0000256" key="1">
    <source>
        <dbReference type="SAM" id="Phobius"/>
    </source>
</evidence>
<dbReference type="Proteomes" id="UP000032680">
    <property type="component" value="Unassembled WGS sequence"/>
</dbReference>
<evidence type="ECO:0000313" key="3">
    <source>
        <dbReference type="Proteomes" id="UP000032680"/>
    </source>
</evidence>
<feature type="transmembrane region" description="Helical" evidence="1">
    <location>
        <begin position="24"/>
        <end position="42"/>
    </location>
</feature>
<comment type="caution">
    <text evidence="2">The sequence shown here is derived from an EMBL/GenBank/DDBJ whole genome shotgun (WGS) entry which is preliminary data.</text>
</comment>
<reference evidence="2 3" key="1">
    <citation type="submission" date="2012-11" db="EMBL/GenBank/DDBJ databases">
        <title>Whole genome sequence of Acidisphaera rubrifaciens HS-AP3.</title>
        <authorList>
            <person name="Azuma Y."/>
            <person name="Higashiura N."/>
            <person name="Hirakawa H."/>
            <person name="Matsushita K."/>
        </authorList>
    </citation>
    <scope>NUCLEOTIDE SEQUENCE [LARGE SCALE GENOMIC DNA]</scope>
    <source>
        <strain evidence="2 3">HS-AP3</strain>
    </source>
</reference>
<evidence type="ECO:0000313" key="2">
    <source>
        <dbReference type="EMBL" id="GAN76993.1"/>
    </source>
</evidence>
<evidence type="ECO:0008006" key="4">
    <source>
        <dbReference type="Google" id="ProtNLM"/>
    </source>
</evidence>
<dbReference type="AlphaFoldDB" id="A0A0D6P706"/>
<dbReference type="EMBL" id="BANB01000213">
    <property type="protein sequence ID" value="GAN76993.1"/>
    <property type="molecule type" value="Genomic_DNA"/>
</dbReference>
<sequence length="190" mass="20055">MSDSLDHAREGIEHAHHAAPSDRFARRVAVLIAALAALLAIAEMGEKSAQNDYLTRHIALSDNWAFYQAKLLRSNLAAAEADILQSLPGADPARVAAARKTAQRLADDPATQGAKQLRAQAEQLTAARDATFHRYHALEVVVGAVQIAIVLASIAVVTRQRWLVLVAGLIGALGTLACAAVWSGAAASLL</sequence>
<feature type="transmembrane region" description="Helical" evidence="1">
    <location>
        <begin position="162"/>
        <end position="185"/>
    </location>
</feature>
<accession>A0A0D6P706</accession>
<keyword evidence="1" id="KW-1133">Transmembrane helix</keyword>
<protein>
    <recommendedName>
        <fullName evidence="4">DUF4337 domain-containing protein</fullName>
    </recommendedName>
</protein>
<keyword evidence="1" id="KW-0812">Transmembrane</keyword>
<dbReference type="InterPro" id="IPR025570">
    <property type="entry name" value="DUF4337"/>
</dbReference>
<dbReference type="Pfam" id="PF14235">
    <property type="entry name" value="DUF4337"/>
    <property type="match status" value="1"/>
</dbReference>
<feature type="transmembrane region" description="Helical" evidence="1">
    <location>
        <begin position="137"/>
        <end position="156"/>
    </location>
</feature>
<dbReference type="RefSeq" id="WP_048860937.1">
    <property type="nucleotide sequence ID" value="NZ_BANB01000213.1"/>
</dbReference>
<gene>
    <name evidence="2" type="ORF">Asru_0213_15</name>
</gene>
<keyword evidence="3" id="KW-1185">Reference proteome</keyword>